<dbReference type="InterPro" id="IPR041874">
    <property type="entry name" value="CA4/CA15"/>
</dbReference>
<evidence type="ECO:0000259" key="10">
    <source>
        <dbReference type="PROSITE" id="PS51144"/>
    </source>
</evidence>
<evidence type="ECO:0000256" key="2">
    <source>
        <dbReference type="ARBA" id="ARBA00010718"/>
    </source>
</evidence>
<evidence type="ECO:0000256" key="5">
    <source>
        <dbReference type="ARBA" id="ARBA00022729"/>
    </source>
</evidence>
<comment type="caution">
    <text evidence="11">The sequence shown here is derived from an EMBL/GenBank/DDBJ whole genome shotgun (WGS) entry which is preliminary data.</text>
</comment>
<dbReference type="GO" id="GO:0005886">
    <property type="term" value="C:plasma membrane"/>
    <property type="evidence" value="ECO:0007669"/>
    <property type="project" value="TreeGrafter"/>
</dbReference>
<dbReference type="EMBL" id="JABFDY010000015">
    <property type="protein sequence ID" value="KAF7697150.1"/>
    <property type="molecule type" value="Genomic_DNA"/>
</dbReference>
<dbReference type="EC" id="4.2.1.1" evidence="3 9"/>
<reference evidence="11" key="1">
    <citation type="submission" date="2020-08" db="EMBL/GenBank/DDBJ databases">
        <title>Chromosome-level assembly of Southern catfish (Silurus meridionalis) provides insights into visual adaptation to the nocturnal and benthic lifestyles.</title>
        <authorList>
            <person name="Zhang Y."/>
            <person name="Wang D."/>
            <person name="Peng Z."/>
        </authorList>
    </citation>
    <scope>NUCLEOTIDE SEQUENCE</scope>
    <source>
        <strain evidence="11">SWU-2019-XX</strain>
        <tissue evidence="11">Muscle</tissue>
    </source>
</reference>
<dbReference type="Pfam" id="PF00194">
    <property type="entry name" value="Carb_anhydrase"/>
    <property type="match status" value="1"/>
</dbReference>
<dbReference type="PROSITE" id="PS00162">
    <property type="entry name" value="ALPHA_CA_1"/>
    <property type="match status" value="1"/>
</dbReference>
<dbReference type="InterPro" id="IPR018338">
    <property type="entry name" value="Carbonic_anhydrase_a-class_CS"/>
</dbReference>
<accession>A0A8T0AV55</accession>
<evidence type="ECO:0000313" key="11">
    <source>
        <dbReference type="EMBL" id="KAF7697150.1"/>
    </source>
</evidence>
<dbReference type="InterPro" id="IPR036398">
    <property type="entry name" value="CA_dom_sf"/>
</dbReference>
<gene>
    <name evidence="11" type="ORF">HF521_005568</name>
</gene>
<dbReference type="SUPFAM" id="SSF51069">
    <property type="entry name" value="Carbonic anhydrase"/>
    <property type="match status" value="1"/>
</dbReference>
<keyword evidence="4 9" id="KW-0479">Metal-binding</keyword>
<feature type="signal peptide" evidence="9">
    <location>
        <begin position="1"/>
        <end position="18"/>
    </location>
</feature>
<comment type="similarity">
    <text evidence="2 9">Belongs to the alpha-carbonic anhydrase family.</text>
</comment>
<sequence>MWSTLIVSGLLLAPCIHSVQWCYQSQYSCDVNCKDPSQWDKAFPECGGQTQSPINIVTQKARHAPHLTPIIFEGYTQTLNVTVQNVGYSAVLALPPSLRIRGGDLPATYKAIQLHLHWGVEDGLGSEHTIDGEQYPMELHIVHIKEQYNTLKEAMNDSVGVAGLAFFYEVSTKENQKFNEVIEALGRIPYNGNSTTLQNFRLTDILPPLEKLSSYYRYSGSLTVPGCDEAIIWTIFQEFFYISQQQLVDVTKQLRFETGHPMIETYRPVQKLNGRMVYKSTACSFTSSGPVILCLCFLCVFRLIESIFT</sequence>
<evidence type="ECO:0000256" key="8">
    <source>
        <dbReference type="ARBA" id="ARBA00023239"/>
    </source>
</evidence>
<evidence type="ECO:0000313" key="12">
    <source>
        <dbReference type="Proteomes" id="UP000606274"/>
    </source>
</evidence>
<keyword evidence="7" id="KW-0325">Glycoprotein</keyword>
<dbReference type="CDD" id="cd03117">
    <property type="entry name" value="alpha_CA_IV_XV_like"/>
    <property type="match status" value="1"/>
</dbReference>
<protein>
    <recommendedName>
        <fullName evidence="3 9">Carbonic anhydrase</fullName>
        <ecNumber evidence="3 9">4.2.1.1</ecNumber>
    </recommendedName>
</protein>
<comment type="cofactor">
    <cofactor evidence="1 9">
        <name>Zn(2+)</name>
        <dbReference type="ChEBI" id="CHEBI:29105"/>
    </cofactor>
</comment>
<keyword evidence="5 9" id="KW-0732">Signal</keyword>
<dbReference type="Gene3D" id="3.10.200.10">
    <property type="entry name" value="Alpha carbonic anhydrase"/>
    <property type="match status" value="1"/>
</dbReference>
<dbReference type="GO" id="GO:0004089">
    <property type="term" value="F:carbonate dehydratase activity"/>
    <property type="evidence" value="ECO:0007669"/>
    <property type="project" value="UniProtKB-UniRule"/>
</dbReference>
<evidence type="ECO:0000256" key="6">
    <source>
        <dbReference type="ARBA" id="ARBA00022833"/>
    </source>
</evidence>
<feature type="chain" id="PRO_5035968342" description="Carbonic anhydrase" evidence="9">
    <location>
        <begin position="19"/>
        <end position="309"/>
    </location>
</feature>
<evidence type="ECO:0000256" key="9">
    <source>
        <dbReference type="RuleBase" id="RU367011"/>
    </source>
</evidence>
<organism evidence="11 12">
    <name type="scientific">Silurus meridionalis</name>
    <name type="common">Southern catfish</name>
    <name type="synonym">Silurus soldatovi meridionalis</name>
    <dbReference type="NCBI Taxonomy" id="175797"/>
    <lineage>
        <taxon>Eukaryota</taxon>
        <taxon>Metazoa</taxon>
        <taxon>Chordata</taxon>
        <taxon>Craniata</taxon>
        <taxon>Vertebrata</taxon>
        <taxon>Euteleostomi</taxon>
        <taxon>Actinopterygii</taxon>
        <taxon>Neopterygii</taxon>
        <taxon>Teleostei</taxon>
        <taxon>Ostariophysi</taxon>
        <taxon>Siluriformes</taxon>
        <taxon>Siluridae</taxon>
        <taxon>Silurus</taxon>
    </lineage>
</organism>
<name>A0A8T0AV55_SILME</name>
<dbReference type="FunFam" id="3.10.200.10:FF:000003">
    <property type="entry name" value="Carbonic anhydrase 12"/>
    <property type="match status" value="1"/>
</dbReference>
<dbReference type="AlphaFoldDB" id="A0A8T0AV55"/>
<proteinExistence type="inferred from homology"/>
<keyword evidence="12" id="KW-1185">Reference proteome</keyword>
<dbReference type="GO" id="GO:0008270">
    <property type="term" value="F:zinc ion binding"/>
    <property type="evidence" value="ECO:0007669"/>
    <property type="project" value="UniProtKB-UniRule"/>
</dbReference>
<feature type="domain" description="Alpha-carbonic anhydrase" evidence="10">
    <location>
        <begin position="19"/>
        <end position="281"/>
    </location>
</feature>
<evidence type="ECO:0000256" key="4">
    <source>
        <dbReference type="ARBA" id="ARBA00022723"/>
    </source>
</evidence>
<dbReference type="OrthoDB" id="429145at2759"/>
<dbReference type="PROSITE" id="PS51144">
    <property type="entry name" value="ALPHA_CA_2"/>
    <property type="match status" value="1"/>
</dbReference>
<dbReference type="Proteomes" id="UP000606274">
    <property type="component" value="Unassembled WGS sequence"/>
</dbReference>
<comment type="function">
    <text evidence="9">Reversible hydration of carbon dioxide.</text>
</comment>
<keyword evidence="6 9" id="KW-0862">Zinc</keyword>
<dbReference type="PANTHER" id="PTHR18952:SF202">
    <property type="entry name" value="CARBONIC ANHYDRASE"/>
    <property type="match status" value="1"/>
</dbReference>
<evidence type="ECO:0000256" key="1">
    <source>
        <dbReference type="ARBA" id="ARBA00001947"/>
    </source>
</evidence>
<evidence type="ECO:0000256" key="7">
    <source>
        <dbReference type="ARBA" id="ARBA00023180"/>
    </source>
</evidence>
<evidence type="ECO:0000256" key="3">
    <source>
        <dbReference type="ARBA" id="ARBA00012925"/>
    </source>
</evidence>
<keyword evidence="8 9" id="KW-0456">Lyase</keyword>
<dbReference type="InterPro" id="IPR023561">
    <property type="entry name" value="Carbonic_anhydrase_a-class"/>
</dbReference>
<comment type="catalytic activity">
    <reaction evidence="9">
        <text>hydrogencarbonate + H(+) = CO2 + H2O</text>
        <dbReference type="Rhea" id="RHEA:10748"/>
        <dbReference type="ChEBI" id="CHEBI:15377"/>
        <dbReference type="ChEBI" id="CHEBI:15378"/>
        <dbReference type="ChEBI" id="CHEBI:16526"/>
        <dbReference type="ChEBI" id="CHEBI:17544"/>
        <dbReference type="EC" id="4.2.1.1"/>
    </reaction>
</comment>
<dbReference type="InterPro" id="IPR001148">
    <property type="entry name" value="CA_dom"/>
</dbReference>
<dbReference type="SMART" id="SM01057">
    <property type="entry name" value="Carb_anhydrase"/>
    <property type="match status" value="1"/>
</dbReference>
<dbReference type="PANTHER" id="PTHR18952">
    <property type="entry name" value="CARBONIC ANHYDRASE"/>
    <property type="match status" value="1"/>
</dbReference>